<sequence>MINFNPAQELLRSHQNLSNRIQESGVRIQHEFCTTGG</sequence>
<name>A0A2K8SUA5_9NOSO</name>
<dbReference type="Proteomes" id="UP000232003">
    <property type="component" value="Chromosome"/>
</dbReference>
<evidence type="ECO:0000313" key="1">
    <source>
        <dbReference type="EMBL" id="AUB38375.1"/>
    </source>
</evidence>
<accession>A0A2K8SUA5</accession>
<dbReference type="EMBL" id="CP024785">
    <property type="protein sequence ID" value="AUB38375.1"/>
    <property type="molecule type" value="Genomic_DNA"/>
</dbReference>
<reference evidence="1 2" key="1">
    <citation type="submission" date="2017-11" db="EMBL/GenBank/DDBJ databases">
        <title>Complete genome of a free-living desiccation-tolerant cyanobacterium and its photosynthetic adaptation to extreme terrestrial habitat.</title>
        <authorList>
            <person name="Shang J."/>
        </authorList>
    </citation>
    <scope>NUCLEOTIDE SEQUENCE [LARGE SCALE GENOMIC DNA]</scope>
    <source>
        <strain evidence="1 2">CCNUN1</strain>
    </source>
</reference>
<protein>
    <submittedName>
        <fullName evidence="1">Uncharacterized protein</fullName>
    </submittedName>
</protein>
<dbReference type="KEGG" id="nfl:COO91_04345"/>
<evidence type="ECO:0000313" key="2">
    <source>
        <dbReference type="Proteomes" id="UP000232003"/>
    </source>
</evidence>
<organism evidence="1 2">
    <name type="scientific">Nostoc flagelliforme CCNUN1</name>
    <dbReference type="NCBI Taxonomy" id="2038116"/>
    <lineage>
        <taxon>Bacteria</taxon>
        <taxon>Bacillati</taxon>
        <taxon>Cyanobacteriota</taxon>
        <taxon>Cyanophyceae</taxon>
        <taxon>Nostocales</taxon>
        <taxon>Nostocaceae</taxon>
        <taxon>Nostoc</taxon>
    </lineage>
</organism>
<gene>
    <name evidence="1" type="ORF">COO91_04345</name>
</gene>
<proteinExistence type="predicted"/>
<dbReference type="AlphaFoldDB" id="A0A2K8SUA5"/>
<keyword evidence="2" id="KW-1185">Reference proteome</keyword>